<keyword evidence="1" id="KW-0805">Transcription regulation</keyword>
<dbReference type="RefSeq" id="WP_230002285.1">
    <property type="nucleotide sequence ID" value="NZ_CP087134.1"/>
</dbReference>
<dbReference type="Gene3D" id="1.10.357.10">
    <property type="entry name" value="Tetracycline Repressor, domain 2"/>
    <property type="match status" value="1"/>
</dbReference>
<protein>
    <submittedName>
        <fullName evidence="6">TetR/AcrR family transcriptional regulator</fullName>
    </submittedName>
</protein>
<keyword evidence="2 4" id="KW-0238">DNA-binding</keyword>
<dbReference type="InterPro" id="IPR009057">
    <property type="entry name" value="Homeodomain-like_sf"/>
</dbReference>
<comment type="caution">
    <text evidence="6">The sequence shown here is derived from an EMBL/GenBank/DDBJ whole genome shotgun (WGS) entry which is preliminary data.</text>
</comment>
<dbReference type="EMBL" id="JAWXVI010000012">
    <property type="protein sequence ID" value="MDX6191767.1"/>
    <property type="molecule type" value="Genomic_DNA"/>
</dbReference>
<evidence type="ECO:0000256" key="2">
    <source>
        <dbReference type="ARBA" id="ARBA00023125"/>
    </source>
</evidence>
<dbReference type="Pfam" id="PF16925">
    <property type="entry name" value="TetR_C_13"/>
    <property type="match status" value="1"/>
</dbReference>
<feature type="DNA-binding region" description="H-T-H motif" evidence="4">
    <location>
        <begin position="28"/>
        <end position="47"/>
    </location>
</feature>
<dbReference type="InterPro" id="IPR023772">
    <property type="entry name" value="DNA-bd_HTH_TetR-type_CS"/>
</dbReference>
<evidence type="ECO:0000259" key="5">
    <source>
        <dbReference type="PROSITE" id="PS50977"/>
    </source>
</evidence>
<accession>A0ABU4RGR0</accession>
<dbReference type="PRINTS" id="PR00455">
    <property type="entry name" value="HTHTETR"/>
</dbReference>
<dbReference type="PROSITE" id="PS50977">
    <property type="entry name" value="HTH_TETR_2"/>
    <property type="match status" value="1"/>
</dbReference>
<dbReference type="InterPro" id="IPR036271">
    <property type="entry name" value="Tet_transcr_reg_TetR-rel_C_sf"/>
</dbReference>
<dbReference type="PROSITE" id="PS01081">
    <property type="entry name" value="HTH_TETR_1"/>
    <property type="match status" value="1"/>
</dbReference>
<dbReference type="SUPFAM" id="SSF48498">
    <property type="entry name" value="Tetracyclin repressor-like, C-terminal domain"/>
    <property type="match status" value="1"/>
</dbReference>
<gene>
    <name evidence="6" type="ORF">SGQ83_20595</name>
</gene>
<organism evidence="6 7">
    <name type="scientific">Flavobacterium cupriresistens</name>
    <dbReference type="NCBI Taxonomy" id="2893885"/>
    <lineage>
        <taxon>Bacteria</taxon>
        <taxon>Pseudomonadati</taxon>
        <taxon>Bacteroidota</taxon>
        <taxon>Flavobacteriia</taxon>
        <taxon>Flavobacteriales</taxon>
        <taxon>Flavobacteriaceae</taxon>
        <taxon>Flavobacterium</taxon>
    </lineage>
</organism>
<dbReference type="InterPro" id="IPR011075">
    <property type="entry name" value="TetR_C"/>
</dbReference>
<evidence type="ECO:0000313" key="6">
    <source>
        <dbReference type="EMBL" id="MDX6191767.1"/>
    </source>
</evidence>
<name>A0ABU4RGR0_9FLAO</name>
<evidence type="ECO:0000313" key="7">
    <source>
        <dbReference type="Proteomes" id="UP001273350"/>
    </source>
</evidence>
<keyword evidence="3" id="KW-0804">Transcription</keyword>
<dbReference type="PANTHER" id="PTHR47506:SF1">
    <property type="entry name" value="HTH-TYPE TRANSCRIPTIONAL REGULATOR YJDC"/>
    <property type="match status" value="1"/>
</dbReference>
<sequence>MKKALSTRLSILQKSFELIYTQGYQATSIDTIIATTNVTKGAFFYHFKNKDEMGLAVINEIMYPLMQEDFVKPLLNSKDAVSDIYKMMQYLLLENSFLLRKYGCPAGNLTQEMPQINQQFGEALFKLSAEVKEAMQIALKKGKDSGAIKPEVNEEQVTLFVLSGYWGIRNLGKLFDNNDCYVAYLEELKCYLKSLEKN</sequence>
<reference evidence="6 7" key="1">
    <citation type="submission" date="2023-11" db="EMBL/GenBank/DDBJ databases">
        <title>Unpublished Manusciprt.</title>
        <authorList>
            <person name="Saticioglu I.B."/>
            <person name="Ay H."/>
            <person name="Ajmi N."/>
            <person name="Altun S."/>
            <person name="Duman M."/>
        </authorList>
    </citation>
    <scope>NUCLEOTIDE SEQUENCE [LARGE SCALE GENOMIC DNA]</scope>
    <source>
        <strain evidence="6 7">Fl-318</strain>
    </source>
</reference>
<dbReference type="PANTHER" id="PTHR47506">
    <property type="entry name" value="TRANSCRIPTIONAL REGULATORY PROTEIN"/>
    <property type="match status" value="1"/>
</dbReference>
<proteinExistence type="predicted"/>
<evidence type="ECO:0000256" key="4">
    <source>
        <dbReference type="PROSITE-ProRule" id="PRU00335"/>
    </source>
</evidence>
<evidence type="ECO:0000256" key="3">
    <source>
        <dbReference type="ARBA" id="ARBA00023163"/>
    </source>
</evidence>
<dbReference type="Pfam" id="PF00440">
    <property type="entry name" value="TetR_N"/>
    <property type="match status" value="1"/>
</dbReference>
<dbReference type="Proteomes" id="UP001273350">
    <property type="component" value="Unassembled WGS sequence"/>
</dbReference>
<dbReference type="SUPFAM" id="SSF46689">
    <property type="entry name" value="Homeodomain-like"/>
    <property type="match status" value="1"/>
</dbReference>
<dbReference type="InterPro" id="IPR001647">
    <property type="entry name" value="HTH_TetR"/>
</dbReference>
<feature type="domain" description="HTH tetR-type" evidence="5">
    <location>
        <begin position="5"/>
        <end position="65"/>
    </location>
</feature>
<evidence type="ECO:0000256" key="1">
    <source>
        <dbReference type="ARBA" id="ARBA00023015"/>
    </source>
</evidence>
<keyword evidence="7" id="KW-1185">Reference proteome</keyword>